<feature type="transmembrane region" description="Helical" evidence="1">
    <location>
        <begin position="6"/>
        <end position="23"/>
    </location>
</feature>
<accession>A0A1J4T9C8</accession>
<evidence type="ECO:0000313" key="2">
    <source>
        <dbReference type="EMBL" id="OIO07429.1"/>
    </source>
</evidence>
<comment type="caution">
    <text evidence="2">The sequence shown here is derived from an EMBL/GenBank/DDBJ whole genome shotgun (WGS) entry which is preliminary data.</text>
</comment>
<feature type="transmembrane region" description="Helical" evidence="1">
    <location>
        <begin position="30"/>
        <end position="49"/>
    </location>
</feature>
<evidence type="ECO:0000256" key="1">
    <source>
        <dbReference type="SAM" id="Phobius"/>
    </source>
</evidence>
<protein>
    <submittedName>
        <fullName evidence="2">Uncharacterized protein</fullName>
    </submittedName>
</protein>
<keyword evidence="1" id="KW-0812">Transmembrane</keyword>
<dbReference type="EMBL" id="MNUU01000046">
    <property type="protein sequence ID" value="OIO07429.1"/>
    <property type="molecule type" value="Genomic_DNA"/>
</dbReference>
<organism evidence="2 3">
    <name type="scientific">Candidatus Falkowbacteria bacterium CG1_02_37_44</name>
    <dbReference type="NCBI Taxonomy" id="1805146"/>
    <lineage>
        <taxon>Bacteria</taxon>
        <taxon>Candidatus Falkowiibacteriota</taxon>
    </lineage>
</organism>
<keyword evidence="1" id="KW-0472">Membrane</keyword>
<dbReference type="AlphaFoldDB" id="A0A1J4T9C8"/>
<keyword evidence="1" id="KW-1133">Transmembrane helix</keyword>
<sequence>MGLLIVEIFFTVLSLVYFTFHAIRNERDDGLVALAWLASGVICFLYAYHDLIKLGIITM</sequence>
<dbReference type="Proteomes" id="UP000183192">
    <property type="component" value="Unassembled WGS sequence"/>
</dbReference>
<evidence type="ECO:0000313" key="3">
    <source>
        <dbReference type="Proteomes" id="UP000183192"/>
    </source>
</evidence>
<reference evidence="2 3" key="1">
    <citation type="journal article" date="2016" name="Environ. Microbiol.">
        <title>Genomic resolution of a cold subsurface aquifer community provides metabolic insights for novel microbes adapted to high CO concentrations.</title>
        <authorList>
            <person name="Probst A.J."/>
            <person name="Castelle C.J."/>
            <person name="Singh A."/>
            <person name="Brown C.T."/>
            <person name="Anantharaman K."/>
            <person name="Sharon I."/>
            <person name="Hug L.A."/>
            <person name="Burstein D."/>
            <person name="Emerson J.B."/>
            <person name="Thomas B.C."/>
            <person name="Banfield J.F."/>
        </authorList>
    </citation>
    <scope>NUCLEOTIDE SEQUENCE [LARGE SCALE GENOMIC DNA]</scope>
    <source>
        <strain evidence="2">CG1_02_37_44</strain>
    </source>
</reference>
<name>A0A1J4T9C8_9BACT</name>
<gene>
    <name evidence="2" type="ORF">AUJ27_02425</name>
</gene>
<proteinExistence type="predicted"/>